<feature type="non-terminal residue" evidence="1">
    <location>
        <position position="1"/>
    </location>
</feature>
<accession>A0A0D7DXT9</accession>
<evidence type="ECO:0000313" key="1">
    <source>
        <dbReference type="EMBL" id="KIZ33364.1"/>
    </source>
</evidence>
<protein>
    <recommendedName>
        <fullName evidence="3">RapA2 cadherin-like domain-containing protein</fullName>
    </recommendedName>
</protein>
<dbReference type="Proteomes" id="UP000032439">
    <property type="component" value="Unassembled WGS sequence"/>
</dbReference>
<dbReference type="Gene3D" id="2.60.40.3440">
    <property type="match status" value="1"/>
</dbReference>
<gene>
    <name evidence="1" type="ORF">LO50_21140</name>
</gene>
<evidence type="ECO:0008006" key="3">
    <source>
        <dbReference type="Google" id="ProtNLM"/>
    </source>
</evidence>
<proteinExistence type="predicted"/>
<dbReference type="AlphaFoldDB" id="A0A0D7DXT9"/>
<dbReference type="Pfam" id="PF17963">
    <property type="entry name" value="Big_9"/>
    <property type="match status" value="1"/>
</dbReference>
<sequence length="87" mass="9139">TITITVRPVNDAPVASNRTLTTAEDTAGTVVLVANDVEGDTLTYSLVNAPNNAHGTVTISGDRATFTPKLNWNGTTTFTYRANDGKA</sequence>
<organism evidence="1 2">
    <name type="scientific">Stutzerimonas stutzeri</name>
    <name type="common">Pseudomonas stutzeri</name>
    <dbReference type="NCBI Taxonomy" id="316"/>
    <lineage>
        <taxon>Bacteria</taxon>
        <taxon>Pseudomonadati</taxon>
        <taxon>Pseudomonadota</taxon>
        <taxon>Gammaproteobacteria</taxon>
        <taxon>Pseudomonadales</taxon>
        <taxon>Pseudomonadaceae</taxon>
        <taxon>Stutzerimonas</taxon>
    </lineage>
</organism>
<reference evidence="1 2" key="1">
    <citation type="submission" date="2014-11" db="EMBL/GenBank/DDBJ databases">
        <title>Genomics and ecophysiology of heterotrophic nitrogen fixing bacteria isolated from estuarine surface water.</title>
        <authorList>
            <person name="Bentzon-Tilia M."/>
            <person name="Severin I."/>
            <person name="Hansen L.H."/>
            <person name="Riemann L."/>
        </authorList>
    </citation>
    <scope>NUCLEOTIDE SEQUENCE [LARGE SCALE GENOMIC DNA]</scope>
    <source>
        <strain evidence="1 2">BAL361</strain>
    </source>
</reference>
<dbReference type="RefSeq" id="WP_044316260.1">
    <property type="nucleotide sequence ID" value="NZ_JXXD01000246.1"/>
</dbReference>
<dbReference type="EMBL" id="JXXD01000246">
    <property type="protein sequence ID" value="KIZ33364.1"/>
    <property type="molecule type" value="Genomic_DNA"/>
</dbReference>
<name>A0A0D7DXT9_STUST</name>
<comment type="caution">
    <text evidence="1">The sequence shown here is derived from an EMBL/GenBank/DDBJ whole genome shotgun (WGS) entry which is preliminary data.</text>
</comment>
<feature type="non-terminal residue" evidence="1">
    <location>
        <position position="87"/>
    </location>
</feature>
<evidence type="ECO:0000313" key="2">
    <source>
        <dbReference type="Proteomes" id="UP000032439"/>
    </source>
</evidence>